<gene>
    <name evidence="2" type="ordered locus">MTES_0229</name>
</gene>
<dbReference type="RefSeq" id="WP_013583320.1">
    <property type="nucleotide sequence ID" value="NC_015125.1"/>
</dbReference>
<name>E8N8Y4_MICTS</name>
<organism evidence="2 3">
    <name type="scientific">Microbacterium testaceum (strain StLB037)</name>
    <dbReference type="NCBI Taxonomy" id="979556"/>
    <lineage>
        <taxon>Bacteria</taxon>
        <taxon>Bacillati</taxon>
        <taxon>Actinomycetota</taxon>
        <taxon>Actinomycetes</taxon>
        <taxon>Micrococcales</taxon>
        <taxon>Microbacteriaceae</taxon>
        <taxon>Microbacterium</taxon>
    </lineage>
</organism>
<keyword evidence="1" id="KW-0233">DNA recombination</keyword>
<evidence type="ECO:0000256" key="1">
    <source>
        <dbReference type="ARBA" id="ARBA00023172"/>
    </source>
</evidence>
<dbReference type="GO" id="GO:0006310">
    <property type="term" value="P:DNA recombination"/>
    <property type="evidence" value="ECO:0007669"/>
    <property type="project" value="UniProtKB-KW"/>
</dbReference>
<dbReference type="OrthoDB" id="1822491at2"/>
<dbReference type="AlphaFoldDB" id="E8N8Y4"/>
<dbReference type="KEGG" id="mts:MTES_0229"/>
<dbReference type="STRING" id="979556.MTES_0229"/>
<dbReference type="InterPro" id="IPR013762">
    <property type="entry name" value="Integrase-like_cat_sf"/>
</dbReference>
<dbReference type="Proteomes" id="UP000008975">
    <property type="component" value="Chromosome"/>
</dbReference>
<reference evidence="2 3" key="1">
    <citation type="journal article" date="2011" name="J. Bacteriol.">
        <title>Genome sequence of Microbacterium testaceum StLB037, an N-acylhomoserine lactone-degrading bacterium isolated from potato leaves.</title>
        <authorList>
            <person name="Morohoshi T."/>
            <person name="Wang W.-Z."/>
            <person name="Someya N."/>
            <person name="Ikeda T."/>
        </authorList>
    </citation>
    <scope>NUCLEOTIDE SEQUENCE [LARGE SCALE GENOMIC DNA]</scope>
    <source>
        <strain evidence="2 3">StLB037</strain>
    </source>
</reference>
<dbReference type="eggNOG" id="COG0582">
    <property type="taxonomic scope" value="Bacteria"/>
</dbReference>
<dbReference type="GO" id="GO:0003677">
    <property type="term" value="F:DNA binding"/>
    <property type="evidence" value="ECO:0007669"/>
    <property type="project" value="InterPro"/>
</dbReference>
<dbReference type="GO" id="GO:0015074">
    <property type="term" value="P:DNA integration"/>
    <property type="evidence" value="ECO:0007669"/>
    <property type="project" value="InterPro"/>
</dbReference>
<reference key="2">
    <citation type="submission" date="2011-02" db="EMBL/GenBank/DDBJ databases">
        <title>Genome sequence of Microbacterium testaceum StLB037.</title>
        <authorList>
            <person name="Morohoshi T."/>
            <person name="Wang W.Z."/>
            <person name="Someya N."/>
            <person name="Ikeda T."/>
        </authorList>
    </citation>
    <scope>NUCLEOTIDE SEQUENCE</scope>
    <source>
        <strain>StLB037</strain>
    </source>
</reference>
<dbReference type="SUPFAM" id="SSF56349">
    <property type="entry name" value="DNA breaking-rejoining enzymes"/>
    <property type="match status" value="1"/>
</dbReference>
<dbReference type="InterPro" id="IPR011010">
    <property type="entry name" value="DNA_brk_join_enz"/>
</dbReference>
<sequence length="149" mass="15810">MSADALSRSQCGWRVHDDLELDGRQSAAAELASVVGQLEYVTRVFETLRGTANTGIAVANVERIERGEQPLLPEMTLHGLRHMHASLLLASGADIALASKRLGRSSISITSDLCTHLIGDAARRAAEGSSARSASECTTRAQRACPGRA</sequence>
<evidence type="ECO:0000313" key="3">
    <source>
        <dbReference type="Proteomes" id="UP000008975"/>
    </source>
</evidence>
<dbReference type="HOGENOM" id="CLU_1747559_0_0_11"/>
<protein>
    <submittedName>
        <fullName evidence="2">Integrase</fullName>
    </submittedName>
</protein>
<proteinExistence type="predicted"/>
<evidence type="ECO:0000313" key="2">
    <source>
        <dbReference type="EMBL" id="BAJ73193.1"/>
    </source>
</evidence>
<accession>E8N8Y4</accession>
<dbReference type="EMBL" id="AP012052">
    <property type="protein sequence ID" value="BAJ73193.1"/>
    <property type="molecule type" value="Genomic_DNA"/>
</dbReference>
<dbReference type="Gene3D" id="1.10.443.10">
    <property type="entry name" value="Intergrase catalytic core"/>
    <property type="match status" value="1"/>
</dbReference>